<dbReference type="SUPFAM" id="SSF48452">
    <property type="entry name" value="TPR-like"/>
    <property type="match status" value="1"/>
</dbReference>
<dbReference type="Gene3D" id="1.25.40.10">
    <property type="entry name" value="Tetratricopeptide repeat domain"/>
    <property type="match status" value="1"/>
</dbReference>
<comment type="caution">
    <text evidence="1">The sequence shown here is derived from an EMBL/GenBank/DDBJ whole genome shotgun (WGS) entry which is preliminary data.</text>
</comment>
<name>A0A480AAF4_9CYAN</name>
<protein>
    <submittedName>
        <fullName evidence="1">Tetratricopeptide TPR_2 repeat protein</fullName>
    </submittedName>
</protein>
<dbReference type="EMBL" id="BJCE01000429">
    <property type="protein sequence ID" value="GCL40131.1"/>
    <property type="molecule type" value="Genomic_DNA"/>
</dbReference>
<accession>A0A480AAF4</accession>
<evidence type="ECO:0000313" key="2">
    <source>
        <dbReference type="Proteomes" id="UP000300142"/>
    </source>
</evidence>
<dbReference type="Pfam" id="PF13414">
    <property type="entry name" value="TPR_11"/>
    <property type="match status" value="1"/>
</dbReference>
<dbReference type="InterPro" id="IPR011990">
    <property type="entry name" value="TPR-like_helical_dom_sf"/>
</dbReference>
<evidence type="ECO:0000313" key="1">
    <source>
        <dbReference type="EMBL" id="GCL40131.1"/>
    </source>
</evidence>
<dbReference type="AlphaFoldDB" id="A0A480AAF4"/>
<keyword evidence="2" id="KW-1185">Reference proteome</keyword>
<proteinExistence type="predicted"/>
<sequence>MIKYEQGDKETAIKQWQKAMKIDNKSAEPILALAVALYTKGEQQQAYQLAETALKLDKNFADTNFLKKNLWGDKIIADTQKLLSTPKMKTLLSQLR</sequence>
<gene>
    <name evidence="1" type="ORF">SR1949_52650</name>
</gene>
<reference evidence="2" key="1">
    <citation type="submission" date="2019-02" db="EMBL/GenBank/DDBJ databases">
        <title>Draft genome sequence of Sphaerospermopsis reniformis NIES-1949.</title>
        <authorList>
            <person name="Yamaguchi H."/>
            <person name="Suzuki S."/>
            <person name="Kawachi M."/>
        </authorList>
    </citation>
    <scope>NUCLEOTIDE SEQUENCE [LARGE SCALE GENOMIC DNA]</scope>
    <source>
        <strain evidence="2">NIES-1949</strain>
    </source>
</reference>
<dbReference type="Proteomes" id="UP000300142">
    <property type="component" value="Unassembled WGS sequence"/>
</dbReference>
<organism evidence="1 2">
    <name type="scientific">Sphaerospermopsis reniformis</name>
    <dbReference type="NCBI Taxonomy" id="531300"/>
    <lineage>
        <taxon>Bacteria</taxon>
        <taxon>Bacillati</taxon>
        <taxon>Cyanobacteriota</taxon>
        <taxon>Cyanophyceae</taxon>
        <taxon>Nostocales</taxon>
        <taxon>Aphanizomenonaceae</taxon>
        <taxon>Sphaerospermopsis</taxon>
    </lineage>
</organism>